<organism evidence="2 3">
    <name type="scientific">Reyranella aquatilis</name>
    <dbReference type="NCBI Taxonomy" id="2035356"/>
    <lineage>
        <taxon>Bacteria</taxon>
        <taxon>Pseudomonadati</taxon>
        <taxon>Pseudomonadota</taxon>
        <taxon>Alphaproteobacteria</taxon>
        <taxon>Hyphomicrobiales</taxon>
        <taxon>Reyranellaceae</taxon>
        <taxon>Reyranella</taxon>
    </lineage>
</organism>
<evidence type="ECO:0000256" key="1">
    <source>
        <dbReference type="SAM" id="MobiDB-lite"/>
    </source>
</evidence>
<protein>
    <submittedName>
        <fullName evidence="2">Uncharacterized protein</fullName>
    </submittedName>
</protein>
<accession>A0ABS8L2W7</accession>
<proteinExistence type="predicted"/>
<comment type="caution">
    <text evidence="2">The sequence shown here is derived from an EMBL/GenBank/DDBJ whole genome shotgun (WGS) entry which is preliminary data.</text>
</comment>
<evidence type="ECO:0000313" key="2">
    <source>
        <dbReference type="EMBL" id="MCC8432297.1"/>
    </source>
</evidence>
<sequence length="275" mass="28164">MTMPVAYLNRVRGGAGRAFDADVLSWEAAVVAAGGSVSLARRIVVDQFVFSEKASGAWALTDDYWGLWAENAVQALVSLKQRRTASTVNTPAFTADRHYAFDGAASYINTGFVPGTHGINYTGASQRIAAYERVNLASSGAAAGARTGTSSSISISPRNAGSLTGSTNHTAGAVNFILSPADSRGFKAISRAGGTTALGYDRGVRLTDVTGLTIGGSSAPTVALFIGAFNSSDTPVSFRAASIGLVAIGGPLSDVQELAQHNAVQAWATSIGANV</sequence>
<gene>
    <name evidence="2" type="ORF">LJ725_25260</name>
</gene>
<dbReference type="Proteomes" id="UP001198862">
    <property type="component" value="Unassembled WGS sequence"/>
</dbReference>
<evidence type="ECO:0000313" key="3">
    <source>
        <dbReference type="Proteomes" id="UP001198862"/>
    </source>
</evidence>
<name>A0ABS8L2W7_9HYPH</name>
<keyword evidence="3" id="KW-1185">Reference proteome</keyword>
<feature type="region of interest" description="Disordered" evidence="1">
    <location>
        <begin position="144"/>
        <end position="166"/>
    </location>
</feature>
<feature type="compositionally biased region" description="Low complexity" evidence="1">
    <location>
        <begin position="144"/>
        <end position="162"/>
    </location>
</feature>
<dbReference type="EMBL" id="JAJISD010000014">
    <property type="protein sequence ID" value="MCC8432297.1"/>
    <property type="molecule type" value="Genomic_DNA"/>
</dbReference>
<reference evidence="2 3" key="1">
    <citation type="submission" date="2021-11" db="EMBL/GenBank/DDBJ databases">
        <authorList>
            <person name="Lee D.-H."/>
            <person name="Kim S.-B."/>
        </authorList>
    </citation>
    <scope>NUCLEOTIDE SEQUENCE [LARGE SCALE GENOMIC DNA]</scope>
    <source>
        <strain evidence="2 3">KCTC 52223</strain>
    </source>
</reference>